<evidence type="ECO:0000313" key="10">
    <source>
        <dbReference type="Proteomes" id="UP000007590"/>
    </source>
</evidence>
<gene>
    <name evidence="9" type="ordered locus">Solca_1249</name>
</gene>
<organism evidence="9 10">
    <name type="scientific">Solitalea canadensis (strain ATCC 29591 / DSM 3403 / JCM 21819 / LMG 8368 / NBRC 15130 / NCIMB 12057 / USAM 9D)</name>
    <name type="common">Flexibacter canadensis</name>
    <dbReference type="NCBI Taxonomy" id="929556"/>
    <lineage>
        <taxon>Bacteria</taxon>
        <taxon>Pseudomonadati</taxon>
        <taxon>Bacteroidota</taxon>
        <taxon>Sphingobacteriia</taxon>
        <taxon>Sphingobacteriales</taxon>
        <taxon>Sphingobacteriaceae</taxon>
        <taxon>Solitalea</taxon>
    </lineage>
</organism>
<keyword evidence="5 8" id="KW-0812">Transmembrane</keyword>
<feature type="transmembrane region" description="Helical" evidence="8">
    <location>
        <begin position="136"/>
        <end position="154"/>
    </location>
</feature>
<evidence type="ECO:0000313" key="9">
    <source>
        <dbReference type="EMBL" id="AFD06343.1"/>
    </source>
</evidence>
<feature type="transmembrane region" description="Helical" evidence="8">
    <location>
        <begin position="160"/>
        <end position="180"/>
    </location>
</feature>
<dbReference type="AlphaFoldDB" id="H8KVG3"/>
<dbReference type="Pfam" id="PF01925">
    <property type="entry name" value="TauE"/>
    <property type="match status" value="1"/>
</dbReference>
<keyword evidence="7 8" id="KW-0472">Membrane</keyword>
<keyword evidence="4 8" id="KW-1003">Cell membrane</keyword>
<dbReference type="InterPro" id="IPR002781">
    <property type="entry name" value="TM_pro_TauE-like"/>
</dbReference>
<dbReference type="EMBL" id="CP003349">
    <property type="protein sequence ID" value="AFD06343.1"/>
    <property type="molecule type" value="Genomic_DNA"/>
</dbReference>
<keyword evidence="6 8" id="KW-1133">Transmembrane helix</keyword>
<feature type="transmembrane region" description="Helical" evidence="8">
    <location>
        <begin position="231"/>
        <end position="249"/>
    </location>
</feature>
<dbReference type="Proteomes" id="UP000007590">
    <property type="component" value="Chromosome"/>
</dbReference>
<feature type="transmembrane region" description="Helical" evidence="8">
    <location>
        <begin position="74"/>
        <end position="94"/>
    </location>
</feature>
<evidence type="ECO:0000256" key="1">
    <source>
        <dbReference type="ARBA" id="ARBA00004651"/>
    </source>
</evidence>
<protein>
    <recommendedName>
        <fullName evidence="8">Probable membrane transporter protein</fullName>
    </recommendedName>
</protein>
<evidence type="ECO:0000256" key="4">
    <source>
        <dbReference type="ARBA" id="ARBA00022475"/>
    </source>
</evidence>
<comment type="subcellular location">
    <subcellularLocation>
        <location evidence="1 8">Cell membrane</location>
        <topology evidence="1 8">Multi-pass membrane protein</topology>
    </subcellularLocation>
</comment>
<dbReference type="PANTHER" id="PTHR30269">
    <property type="entry name" value="TRANSMEMBRANE PROTEIN YFCA"/>
    <property type="match status" value="1"/>
</dbReference>
<name>H8KVG3_SOLCM</name>
<dbReference type="eggNOG" id="COG0730">
    <property type="taxonomic scope" value="Bacteria"/>
</dbReference>
<keyword evidence="3" id="KW-0813">Transport</keyword>
<accession>H8KVG3</accession>
<feature type="transmembrane region" description="Helical" evidence="8">
    <location>
        <begin position="201"/>
        <end position="225"/>
    </location>
</feature>
<evidence type="ECO:0000256" key="8">
    <source>
        <dbReference type="RuleBase" id="RU363041"/>
    </source>
</evidence>
<dbReference type="PANTHER" id="PTHR30269:SF0">
    <property type="entry name" value="MEMBRANE TRANSPORTER PROTEIN YFCA-RELATED"/>
    <property type="match status" value="1"/>
</dbReference>
<dbReference type="HOGENOM" id="CLU_045498_2_0_10"/>
<feature type="transmembrane region" description="Helical" evidence="8">
    <location>
        <begin position="44"/>
        <end position="62"/>
    </location>
</feature>
<reference evidence="9" key="1">
    <citation type="submission" date="2012-02" db="EMBL/GenBank/DDBJ databases">
        <title>The complete genome of Solitalea canadensis DSM 3403.</title>
        <authorList>
            <consortium name="US DOE Joint Genome Institute (JGI-PGF)"/>
            <person name="Lucas S."/>
            <person name="Copeland A."/>
            <person name="Lapidus A."/>
            <person name="Glavina del Rio T."/>
            <person name="Dalin E."/>
            <person name="Tice H."/>
            <person name="Bruce D."/>
            <person name="Goodwin L."/>
            <person name="Pitluck S."/>
            <person name="Peters L."/>
            <person name="Ovchinnikova G."/>
            <person name="Lu M."/>
            <person name="Kyrpides N."/>
            <person name="Mavromatis K."/>
            <person name="Ivanova N."/>
            <person name="Brettin T."/>
            <person name="Detter J.C."/>
            <person name="Han C."/>
            <person name="Larimer F."/>
            <person name="Land M."/>
            <person name="Hauser L."/>
            <person name="Markowitz V."/>
            <person name="Cheng J.-F."/>
            <person name="Hugenholtz P."/>
            <person name="Woyke T."/>
            <person name="Wu D."/>
            <person name="Spring S."/>
            <person name="Schroeder M."/>
            <person name="Kopitz M."/>
            <person name="Brambilla E."/>
            <person name="Klenk H.-P."/>
            <person name="Eisen J.A."/>
        </authorList>
    </citation>
    <scope>NUCLEOTIDE SEQUENCE</scope>
    <source>
        <strain evidence="9">DSM 3403</strain>
    </source>
</reference>
<evidence type="ECO:0000256" key="2">
    <source>
        <dbReference type="ARBA" id="ARBA00009142"/>
    </source>
</evidence>
<sequence length="254" mass="27399">MLMEIVILCCFAFIAGFIDSIVGGGGLIQMPALLLTFPKTSVPVLFGTGKIPALTGTSAAAWQYSKKVSFNYKVLGLTAGCALVSAYLGAQTISLLNSNLLKPLILVILVLIAIYTFVKKDFGSAEARDIPEKKMLIYGGLIGFIVGFYDGFFGPGTGSFFILAFIVLLGFDFLNASAYAKVINCVTNVSALAAFIWNKQVLYHVALPMAVCNMAGGLIGSRLALSKGNDFIRKFFLLVICILIVRYAYDVFYK</sequence>
<dbReference type="GO" id="GO:0005886">
    <property type="term" value="C:plasma membrane"/>
    <property type="evidence" value="ECO:0007669"/>
    <property type="project" value="UniProtKB-SubCell"/>
</dbReference>
<feature type="transmembrane region" description="Helical" evidence="8">
    <location>
        <begin position="100"/>
        <end position="118"/>
    </location>
</feature>
<evidence type="ECO:0000256" key="6">
    <source>
        <dbReference type="ARBA" id="ARBA00022989"/>
    </source>
</evidence>
<comment type="similarity">
    <text evidence="2 8">Belongs to the 4-toluene sulfonate uptake permease (TSUP) (TC 2.A.102) family.</text>
</comment>
<dbReference type="InterPro" id="IPR052017">
    <property type="entry name" value="TSUP"/>
</dbReference>
<evidence type="ECO:0000256" key="7">
    <source>
        <dbReference type="ARBA" id="ARBA00023136"/>
    </source>
</evidence>
<dbReference type="KEGG" id="scn:Solca_1249"/>
<proteinExistence type="inferred from homology"/>
<evidence type="ECO:0000256" key="3">
    <source>
        <dbReference type="ARBA" id="ARBA00022448"/>
    </source>
</evidence>
<keyword evidence="10" id="KW-1185">Reference proteome</keyword>
<evidence type="ECO:0000256" key="5">
    <source>
        <dbReference type="ARBA" id="ARBA00022692"/>
    </source>
</evidence>